<evidence type="ECO:0000313" key="2">
    <source>
        <dbReference type="Proteomes" id="UP000183529"/>
    </source>
</evidence>
<name>A0A1A5X251_9BURK</name>
<gene>
    <name evidence="1" type="ORF">SAMN05216550_10144</name>
</gene>
<dbReference type="Proteomes" id="UP000183529">
    <property type="component" value="Unassembled WGS sequence"/>
</dbReference>
<dbReference type="RefSeq" id="WP_065065316.1">
    <property type="nucleotide sequence ID" value="NZ_CADFGN010000005.1"/>
</dbReference>
<comment type="caution">
    <text evidence="1">The sequence shown here is derived from an EMBL/GenBank/DDBJ whole genome shotgun (WGS) entry which is preliminary data.</text>
</comment>
<dbReference type="SUPFAM" id="SSF56762">
    <property type="entry name" value="HydB/Nqo4-like"/>
    <property type="match status" value="1"/>
</dbReference>
<dbReference type="AlphaFoldDB" id="A0A1A5X251"/>
<reference evidence="1 2" key="1">
    <citation type="submission" date="2016-10" db="EMBL/GenBank/DDBJ databases">
        <authorList>
            <person name="Varghese N."/>
            <person name="Submissions S."/>
        </authorList>
    </citation>
    <scope>NUCLEOTIDE SEQUENCE [LARGE SCALE GENOMIC DNA]</scope>
    <source>
        <strain evidence="1 2">LMG 22274</strain>
    </source>
</reference>
<evidence type="ECO:0008006" key="3">
    <source>
        <dbReference type="Google" id="ProtNLM"/>
    </source>
</evidence>
<proteinExistence type="predicted"/>
<evidence type="ECO:0000313" key="1">
    <source>
        <dbReference type="EMBL" id="SEI80654.1"/>
    </source>
</evidence>
<sequence>MNRSHVLTLTLRGDSKCVRDVSAEWQPLPVERLLIGARVAEAEALVPAALALCRHAHCAAAHWALAAAQPGPLHALDARRDARVRLEAARETLRRWLIDLPGELGEQWAPGTLALWPQLDSHAAIAAWCADHVFGMQAAQWLALDSRGQRAWAARGTRVPARWLNTLLHDADRACIATSAGVLHYVDRAGVALLAGAPCIPCAPGSSSTRPADADAPPHADLWDTPTWMPDLATGLLIARLQRLAHYCAHGDDAPPVSGGWRAGALGIGWARGARGLLVHVARVEHGVIAAWRIVPPTQWNFGAPALLRQALAQRSWDDAQRRAARLALLLDPCVAHEIVVQRGAAHVIDSGALQGAQPYA</sequence>
<protein>
    <recommendedName>
        <fullName evidence="3">Nickel-dependent hydrogenase</fullName>
    </recommendedName>
</protein>
<dbReference type="Gene3D" id="1.10.645.10">
    <property type="entry name" value="Cytochrome-c3 Hydrogenase, chain B"/>
    <property type="match status" value="1"/>
</dbReference>
<dbReference type="InterPro" id="IPR029014">
    <property type="entry name" value="NiFe-Hase_large"/>
</dbReference>
<dbReference type="EMBL" id="FNZM01000001">
    <property type="protein sequence ID" value="SEI80654.1"/>
    <property type="molecule type" value="Genomic_DNA"/>
</dbReference>
<organism evidence="1 2">
    <name type="scientific">Paraburkholderia tropica</name>
    <dbReference type="NCBI Taxonomy" id="92647"/>
    <lineage>
        <taxon>Bacteria</taxon>
        <taxon>Pseudomonadati</taxon>
        <taxon>Pseudomonadota</taxon>
        <taxon>Betaproteobacteria</taxon>
        <taxon>Burkholderiales</taxon>
        <taxon>Burkholderiaceae</taxon>
        <taxon>Paraburkholderia</taxon>
    </lineage>
</organism>
<accession>A0A1A5X251</accession>